<dbReference type="AlphaFoldDB" id="A0A2I8VQB3"/>
<name>A0A2I8VQB3_9EURY</name>
<geneLocation type="plasmid" evidence="2">
    <name>unnamed1</name>
</geneLocation>
<proteinExistence type="predicted"/>
<dbReference type="Proteomes" id="UP000236584">
    <property type="component" value="Plasmid unnamed1"/>
</dbReference>
<dbReference type="InterPro" id="IPR006016">
    <property type="entry name" value="UspA"/>
</dbReference>
<protein>
    <submittedName>
        <fullName evidence="2">Universal stress protein</fullName>
    </submittedName>
</protein>
<gene>
    <name evidence="2" type="ORF">C2R22_21265</name>
</gene>
<dbReference type="EMBL" id="CP026310">
    <property type="protein sequence ID" value="AUV84117.1"/>
    <property type="molecule type" value="Genomic_DNA"/>
</dbReference>
<keyword evidence="2" id="KW-0614">Plasmid</keyword>
<keyword evidence="3" id="KW-1185">Reference proteome</keyword>
<dbReference type="GeneID" id="35594679"/>
<evidence type="ECO:0000259" key="1">
    <source>
        <dbReference type="Pfam" id="PF00582"/>
    </source>
</evidence>
<dbReference type="Pfam" id="PF00582">
    <property type="entry name" value="Usp"/>
    <property type="match status" value="1"/>
</dbReference>
<reference evidence="2 3" key="1">
    <citation type="submission" date="2018-01" db="EMBL/GenBank/DDBJ databases">
        <title>Complete genome sequence of Salinigranum rubrum GX10T, an extremely halophilic archaeon isolated from a marine solar saltern.</title>
        <authorList>
            <person name="Han S."/>
        </authorList>
    </citation>
    <scope>NUCLEOTIDE SEQUENCE [LARGE SCALE GENOMIC DNA]</scope>
    <source>
        <strain evidence="2 3">GX10</strain>
        <plasmid evidence="3">Plasmid unnamed1</plasmid>
    </source>
</reference>
<dbReference type="KEGG" id="srub:C2R22_21265"/>
<dbReference type="OrthoDB" id="202478at2157"/>
<dbReference type="RefSeq" id="WP_103427806.1">
    <property type="nucleotide sequence ID" value="NZ_CP026310.1"/>
</dbReference>
<dbReference type="SUPFAM" id="SSF52402">
    <property type="entry name" value="Adenine nucleotide alpha hydrolases-like"/>
    <property type="match status" value="1"/>
</dbReference>
<dbReference type="Gene3D" id="3.40.50.620">
    <property type="entry name" value="HUPs"/>
    <property type="match status" value="1"/>
</dbReference>
<evidence type="ECO:0000313" key="2">
    <source>
        <dbReference type="EMBL" id="AUV84117.1"/>
    </source>
</evidence>
<feature type="domain" description="UspA" evidence="1">
    <location>
        <begin position="16"/>
        <end position="133"/>
    </location>
</feature>
<organism evidence="2 3">
    <name type="scientific">Salinigranum rubrum</name>
    <dbReference type="NCBI Taxonomy" id="755307"/>
    <lineage>
        <taxon>Archaea</taxon>
        <taxon>Methanobacteriati</taxon>
        <taxon>Methanobacteriota</taxon>
        <taxon>Stenosarchaea group</taxon>
        <taxon>Halobacteria</taxon>
        <taxon>Halobacteriales</taxon>
        <taxon>Haloferacaceae</taxon>
        <taxon>Salinigranum</taxon>
    </lineage>
</organism>
<evidence type="ECO:0000313" key="3">
    <source>
        <dbReference type="Proteomes" id="UP000236584"/>
    </source>
</evidence>
<sequence length="157" mass="17300">MVVLRHVAVPVANDEDVVETAAALEPYLDEIHRATLIHVIETRPGAVNKAPMEKRRDDAREFLSVFESRLDGRVIVDTRIVFGADVAETIVETADAVEATVIIFRSRGSGRLARLLTGNTTARLVNDPELPVLSLAEEQPHVLDSIQRTKRPDVEGT</sequence>
<dbReference type="InterPro" id="IPR014729">
    <property type="entry name" value="Rossmann-like_a/b/a_fold"/>
</dbReference>
<accession>A0A2I8VQB3</accession>